<keyword evidence="12" id="KW-1133">Transmembrane helix</keyword>
<keyword evidence="9 10" id="KW-0998">Cell outer membrane</keyword>
<keyword evidence="3 10" id="KW-1134">Transmembrane beta strand</keyword>
<comment type="similarity">
    <text evidence="10 11">Belongs to the TonB-dependent receptor family.</text>
</comment>
<dbReference type="SUPFAM" id="SSF56935">
    <property type="entry name" value="Porins"/>
    <property type="match status" value="1"/>
</dbReference>
<evidence type="ECO:0000256" key="7">
    <source>
        <dbReference type="ARBA" id="ARBA00023136"/>
    </source>
</evidence>
<dbReference type="Pfam" id="PF07715">
    <property type="entry name" value="Plug"/>
    <property type="match status" value="1"/>
</dbReference>
<evidence type="ECO:0000256" key="3">
    <source>
        <dbReference type="ARBA" id="ARBA00022452"/>
    </source>
</evidence>
<gene>
    <name evidence="15" type="ORF">QHG74_10855</name>
</gene>
<dbReference type="InterPro" id="IPR037066">
    <property type="entry name" value="Plug_dom_sf"/>
</dbReference>
<dbReference type="RefSeq" id="WP_234133947.1">
    <property type="nucleotide sequence ID" value="NZ_JARZAK010000006.1"/>
</dbReference>
<evidence type="ECO:0000256" key="4">
    <source>
        <dbReference type="ARBA" id="ARBA00022692"/>
    </source>
</evidence>
<evidence type="ECO:0000256" key="8">
    <source>
        <dbReference type="ARBA" id="ARBA00023170"/>
    </source>
</evidence>
<keyword evidence="8 15" id="KW-0675">Receptor</keyword>
<dbReference type="PANTHER" id="PTHR30069">
    <property type="entry name" value="TONB-DEPENDENT OUTER MEMBRANE RECEPTOR"/>
    <property type="match status" value="1"/>
</dbReference>
<keyword evidence="2 10" id="KW-0813">Transport</keyword>
<dbReference type="Gene3D" id="2.60.40.1120">
    <property type="entry name" value="Carboxypeptidase-like, regulatory domain"/>
    <property type="match status" value="1"/>
</dbReference>
<evidence type="ECO:0000256" key="12">
    <source>
        <dbReference type="SAM" id="Phobius"/>
    </source>
</evidence>
<dbReference type="Gene3D" id="2.40.170.20">
    <property type="entry name" value="TonB-dependent receptor, beta-barrel domain"/>
    <property type="match status" value="1"/>
</dbReference>
<evidence type="ECO:0000256" key="6">
    <source>
        <dbReference type="ARBA" id="ARBA00023077"/>
    </source>
</evidence>
<evidence type="ECO:0000256" key="10">
    <source>
        <dbReference type="PROSITE-ProRule" id="PRU01360"/>
    </source>
</evidence>
<comment type="caution">
    <text evidence="15">The sequence shown here is derived from an EMBL/GenBank/DDBJ whole genome shotgun (WGS) entry which is preliminary data.</text>
</comment>
<dbReference type="Pfam" id="PF13715">
    <property type="entry name" value="CarbopepD_reg_2"/>
    <property type="match status" value="1"/>
</dbReference>
<evidence type="ECO:0000313" key="16">
    <source>
        <dbReference type="Proteomes" id="UP001292913"/>
    </source>
</evidence>
<dbReference type="EMBL" id="JARZAK010000006">
    <property type="protein sequence ID" value="MDY7258217.1"/>
    <property type="molecule type" value="Genomic_DNA"/>
</dbReference>
<organism evidence="15 16">
    <name type="scientific">Bacteroides vicugnae</name>
    <dbReference type="NCBI Taxonomy" id="3037989"/>
    <lineage>
        <taxon>Bacteria</taxon>
        <taxon>Pseudomonadati</taxon>
        <taxon>Bacteroidota</taxon>
        <taxon>Bacteroidia</taxon>
        <taxon>Bacteroidales</taxon>
        <taxon>Bacteroidaceae</taxon>
        <taxon>Bacteroides</taxon>
    </lineage>
</organism>
<evidence type="ECO:0000256" key="9">
    <source>
        <dbReference type="ARBA" id="ARBA00023237"/>
    </source>
</evidence>
<accession>A0ABU5HRM9</accession>
<dbReference type="NCBIfam" id="TIGR04057">
    <property type="entry name" value="SusC_RagA_signa"/>
    <property type="match status" value="1"/>
</dbReference>
<keyword evidence="7 10" id="KW-0472">Membrane</keyword>
<dbReference type="InterPro" id="IPR000531">
    <property type="entry name" value="Beta-barrel_TonB"/>
</dbReference>
<evidence type="ECO:0000259" key="14">
    <source>
        <dbReference type="Pfam" id="PF07715"/>
    </source>
</evidence>
<name>A0ABU5HRM9_9BACE</name>
<feature type="domain" description="TonB-dependent receptor-like beta-barrel" evidence="13">
    <location>
        <begin position="337"/>
        <end position="979"/>
    </location>
</feature>
<dbReference type="InterPro" id="IPR023996">
    <property type="entry name" value="TonB-dep_OMP_SusC/RagA"/>
</dbReference>
<proteinExistence type="inferred from homology"/>
<dbReference type="InterPro" id="IPR012910">
    <property type="entry name" value="Plug_dom"/>
</dbReference>
<dbReference type="PROSITE" id="PS52016">
    <property type="entry name" value="TONB_DEPENDENT_REC_3"/>
    <property type="match status" value="1"/>
</dbReference>
<comment type="subcellular location">
    <subcellularLocation>
        <location evidence="1 10">Cell outer membrane</location>
        <topology evidence="1 10">Multi-pass membrane protein</topology>
    </subcellularLocation>
</comment>
<evidence type="ECO:0000256" key="5">
    <source>
        <dbReference type="ARBA" id="ARBA00022729"/>
    </source>
</evidence>
<evidence type="ECO:0000259" key="13">
    <source>
        <dbReference type="Pfam" id="PF00593"/>
    </source>
</evidence>
<keyword evidence="16" id="KW-1185">Reference proteome</keyword>
<dbReference type="Pfam" id="PF00593">
    <property type="entry name" value="TonB_dep_Rec_b-barrel"/>
    <property type="match status" value="1"/>
</dbReference>
<protein>
    <submittedName>
        <fullName evidence="15">TonB-dependent receptor</fullName>
    </submittedName>
</protein>
<keyword evidence="6 11" id="KW-0798">TonB box</keyword>
<reference evidence="15 16" key="1">
    <citation type="submission" date="2023-04" db="EMBL/GenBank/DDBJ databases">
        <title>Bacteroides pacosi sp. nov., isolated from the fecal material of an alpaca.</title>
        <authorList>
            <person name="Miller S."/>
            <person name="Hendry M."/>
            <person name="King J."/>
            <person name="Sankaranarayanan K."/>
            <person name="Lawson P.A."/>
        </authorList>
    </citation>
    <scope>NUCLEOTIDE SEQUENCE [LARGE SCALE GENOMIC DNA]</scope>
    <source>
        <strain evidence="15 16">A2-P53</strain>
    </source>
</reference>
<keyword evidence="4 10" id="KW-0812">Transmembrane</keyword>
<dbReference type="NCBIfam" id="TIGR04056">
    <property type="entry name" value="OMP_RagA_SusC"/>
    <property type="match status" value="1"/>
</dbReference>
<keyword evidence="5" id="KW-0732">Signal</keyword>
<dbReference type="InterPro" id="IPR039426">
    <property type="entry name" value="TonB-dep_rcpt-like"/>
</dbReference>
<dbReference type="PANTHER" id="PTHR30069:SF29">
    <property type="entry name" value="HEMOGLOBIN AND HEMOGLOBIN-HAPTOGLOBIN-BINDING PROTEIN 1-RELATED"/>
    <property type="match status" value="1"/>
</dbReference>
<evidence type="ECO:0000256" key="2">
    <source>
        <dbReference type="ARBA" id="ARBA00022448"/>
    </source>
</evidence>
<evidence type="ECO:0000313" key="15">
    <source>
        <dbReference type="EMBL" id="MDY7258217.1"/>
    </source>
</evidence>
<dbReference type="InterPro" id="IPR023997">
    <property type="entry name" value="TonB-dep_OMP_SusC/RagA_CS"/>
</dbReference>
<dbReference type="SUPFAM" id="SSF49464">
    <property type="entry name" value="Carboxypeptidase regulatory domain-like"/>
    <property type="match status" value="1"/>
</dbReference>
<sequence length="1017" mass="113524">MKLKEINSNGVERYKYTWKIFYAVMMLFCLPSIGLAQTRVITGLVFDENSNEPLIGASVSVQGTSNGVITGMDGTFSLKAQSQDVIQVSYVGYRTVKKTVGNNSHLRIGLAEDVNKLDEVVTIGYSAQKKINLTGAVATVDIEQLEGKPVFSVTEALQGTTPGLIITQPTSKPGSTLNVNIRGLNTLNDNNPLVLIDGVEGDMHLLNTSDIEQISILKDASASIYGSRGANGVILITTKKGAPKKSSINYEFRYGWNTPTGLPDLADSWVYAELRNEALINSGLAPEFTADQIAAFKNGTAPNCKWIDHIYKNNAPMQTHSISLTGGENKTTYYLSAAYGNQESLFVNNDNFGAKRFNVRLNLSHEFNKRLKFSVNTFYNRRETRSTAYWEEWIIEQSVRTPPIYEIKIGDEIQYPQSYAHNPLGRLEKGGYNLSSYDEVGGVINGEWNIFDKLTLKASAGTNINNTRSHTNRHAIIEESSTDISWQMCESAGRTYRLTTNVFLDYQRQFGKHSFDVMAGFAYEGNHDSSIYTDRGADGTKIPEAGYDVLGGEVVGSETLRMTNSGGAGDDALYSVVGRATYNYDDRYLVDFNIRNDHSSKFKKGRRSGVFPSLLLGWRMSEEKFYQDSQLSSILPSAKLRASIGMLGNDRIGRYSYQSVISTSPSGYMFGDRPVMTLGYGTANEMLKWEITRMINVGVDLGFLDNRLNVTFDYFFNRTKDILLQLPTPTTYGGGDPNQNAGIVSTKGWELNVNYRFNTGEVHHKLAANVSDSRNKVVSLRGEEKISNINILREGSPIWAYYAYKADGLFQNEEEIFESATPSFNVKPGDIKFVDKNGDGSITPENDKFVLGTRDPRYTFGFNYNVEWKGLDFAIFLQGVAKRTAWLRGEAVEAFHNNNTGPVLNRHIDRWTPTNPNASYPRLTATIAEAANNYQNSTFWLQNAAYLRVKNIQLGYTFPHHIVKKFFAQHLRVFASVQNPFTFSKMLDTGWDPEFGEGSGRTYPVTKTFAIGVDLKF</sequence>
<evidence type="ECO:0000256" key="11">
    <source>
        <dbReference type="RuleBase" id="RU003357"/>
    </source>
</evidence>
<dbReference type="Proteomes" id="UP001292913">
    <property type="component" value="Unassembled WGS sequence"/>
</dbReference>
<feature type="domain" description="TonB-dependent receptor plug" evidence="14">
    <location>
        <begin position="130"/>
        <end position="233"/>
    </location>
</feature>
<dbReference type="InterPro" id="IPR036942">
    <property type="entry name" value="Beta-barrel_TonB_sf"/>
</dbReference>
<feature type="transmembrane region" description="Helical" evidence="12">
    <location>
        <begin position="20"/>
        <end position="46"/>
    </location>
</feature>
<dbReference type="Gene3D" id="2.170.130.10">
    <property type="entry name" value="TonB-dependent receptor, plug domain"/>
    <property type="match status" value="1"/>
</dbReference>
<evidence type="ECO:0000256" key="1">
    <source>
        <dbReference type="ARBA" id="ARBA00004571"/>
    </source>
</evidence>
<dbReference type="InterPro" id="IPR008969">
    <property type="entry name" value="CarboxyPept-like_regulatory"/>
</dbReference>